<gene>
    <name evidence="3" type="ORF">PSEUBRA_SCAF3g03528</name>
</gene>
<dbReference type="eggNOG" id="KOG4366">
    <property type="taxonomic scope" value="Eukaryota"/>
</dbReference>
<dbReference type="SUPFAM" id="SSF54637">
    <property type="entry name" value="Thioesterase/thiol ester dehydrase-isomerase"/>
    <property type="match status" value="1"/>
</dbReference>
<evidence type="ECO:0000256" key="2">
    <source>
        <dbReference type="SAM" id="Phobius"/>
    </source>
</evidence>
<dbReference type="RefSeq" id="XP_016291003.1">
    <property type="nucleotide sequence ID" value="XM_016437465.1"/>
</dbReference>
<dbReference type="Gene3D" id="3.10.129.10">
    <property type="entry name" value="Hotdog Thioesterase"/>
    <property type="match status" value="1"/>
</dbReference>
<protein>
    <recommendedName>
        <fullName evidence="5">Thioesterase</fullName>
    </recommendedName>
</protein>
<dbReference type="OrthoDB" id="265761at2759"/>
<dbReference type="PANTHER" id="PTHR12475:SF4">
    <property type="entry name" value="PROTEIN THEM6"/>
    <property type="match status" value="1"/>
</dbReference>
<dbReference type="InterPro" id="IPR029069">
    <property type="entry name" value="HotDog_dom_sf"/>
</dbReference>
<proteinExistence type="inferred from homology"/>
<dbReference type="PANTHER" id="PTHR12475">
    <property type="match status" value="1"/>
</dbReference>
<organism evidence="3 4">
    <name type="scientific">Kalmanozyma brasiliensis (strain GHG001)</name>
    <name type="common">Yeast</name>
    <name type="synonym">Pseudozyma brasiliensis</name>
    <dbReference type="NCBI Taxonomy" id="1365824"/>
    <lineage>
        <taxon>Eukaryota</taxon>
        <taxon>Fungi</taxon>
        <taxon>Dikarya</taxon>
        <taxon>Basidiomycota</taxon>
        <taxon>Ustilaginomycotina</taxon>
        <taxon>Ustilaginomycetes</taxon>
        <taxon>Ustilaginales</taxon>
        <taxon>Ustilaginaceae</taxon>
        <taxon>Kalmanozyma</taxon>
    </lineage>
</organism>
<evidence type="ECO:0000313" key="4">
    <source>
        <dbReference type="Proteomes" id="UP000019377"/>
    </source>
</evidence>
<dbReference type="InterPro" id="IPR051490">
    <property type="entry name" value="THEM6_lcsJ_thioesterase"/>
</dbReference>
<comment type="similarity">
    <text evidence="1">Belongs to the lcsJ thioesterase family.</text>
</comment>
<accession>V5EV09</accession>
<dbReference type="OMA" id="ECDWNGH"/>
<feature type="transmembrane region" description="Helical" evidence="2">
    <location>
        <begin position="49"/>
        <end position="69"/>
    </location>
</feature>
<dbReference type="GeneID" id="27420143"/>
<feature type="transmembrane region" description="Helical" evidence="2">
    <location>
        <begin position="16"/>
        <end position="37"/>
    </location>
</feature>
<dbReference type="AlphaFoldDB" id="V5EV09"/>
<keyword evidence="2" id="KW-0812">Transmembrane</keyword>
<dbReference type="EMBL" id="KI545873">
    <property type="protein sequence ID" value="EST06014.1"/>
    <property type="molecule type" value="Genomic_DNA"/>
</dbReference>
<keyword evidence="4" id="KW-1185">Reference proteome</keyword>
<keyword evidence="2" id="KW-0472">Membrane</keyword>
<dbReference type="Pfam" id="PF13279">
    <property type="entry name" value="4HBT_2"/>
    <property type="match status" value="1"/>
</dbReference>
<keyword evidence="2" id="KW-1133">Transmembrane helix</keyword>
<evidence type="ECO:0000256" key="1">
    <source>
        <dbReference type="ARBA" id="ARBA00038476"/>
    </source>
</evidence>
<dbReference type="HOGENOM" id="CLU_043860_0_0_1"/>
<name>V5EV09_KALBG</name>
<evidence type="ECO:0008006" key="5">
    <source>
        <dbReference type="Google" id="ProtNLM"/>
    </source>
</evidence>
<sequence length="360" mass="40655">MTAASSSKSSLKVSTLAPVGAIGVMLTPWGLSFLRALLLEPIRINPPTWLRLLLSLLVITNIRSTPFAWHFRVLFPAFKAVFIARNSLLRKAPSTSPSLTHPSIHPQLKLSKLPIGRDIFGDYSDHHMIATLDECDWNGHLSNSSYSKALDYTRMAHNSPRVLKVYYDGGWVALGGSGFNFHREVPMLARYTIRMSLEAWDDKWLYVVGRFVKPSSSSKPIDATTGLREGEMLYCTSVSRYVCKSNRRTIPPWLWIATSGYGAKSNWDKAEKLRVHYLEKARNEYRAKTGKKTISKKADAKLRKSAALLKQFRTEGEKTGAEEEAWMDKSFWDTHEWEQKRKVGLAKLGATVGILPPLEK</sequence>
<reference evidence="4" key="1">
    <citation type="journal article" date="2013" name="Genome Announc.">
        <title>Draft genome sequence of Pseudozyma brasiliensis sp. nov. strain GHG001, a high producer of endo-1,4-xylanase isolated from an insect pest of sugarcane.</title>
        <authorList>
            <person name="Oliveira J.V.D.C."/>
            <person name="dos Santos R.A.C."/>
            <person name="Borges T.A."/>
            <person name="Riano-Pachon D.M."/>
            <person name="Goldman G.H."/>
        </authorList>
    </citation>
    <scope>NUCLEOTIDE SEQUENCE [LARGE SCALE GENOMIC DNA]</scope>
    <source>
        <strain evidence="4">GHG001</strain>
    </source>
</reference>
<evidence type="ECO:0000313" key="3">
    <source>
        <dbReference type="EMBL" id="EST06014.1"/>
    </source>
</evidence>
<dbReference type="Proteomes" id="UP000019377">
    <property type="component" value="Unassembled WGS sequence"/>
</dbReference>